<dbReference type="GO" id="GO:0030145">
    <property type="term" value="F:manganese ion binding"/>
    <property type="evidence" value="ECO:0007669"/>
    <property type="project" value="UniProtKB-ARBA"/>
</dbReference>
<dbReference type="SUPFAM" id="SSF46609">
    <property type="entry name" value="Fe,Mn superoxide dismutase (SOD), N-terminal domain"/>
    <property type="match status" value="1"/>
</dbReference>
<evidence type="ECO:0000313" key="10">
    <source>
        <dbReference type="EMBL" id="AOM79075.1"/>
    </source>
</evidence>
<dbReference type="InterPro" id="IPR019833">
    <property type="entry name" value="Mn/Fe_SOD_BS"/>
</dbReference>
<comment type="function">
    <text evidence="6">Destroys radicals which are normally produced within the cells and which are toxic to biological systems.</text>
</comment>
<feature type="signal peptide" evidence="7">
    <location>
        <begin position="1"/>
        <end position="22"/>
    </location>
</feature>
<evidence type="ECO:0000256" key="5">
    <source>
        <dbReference type="PIRSR" id="PIRSR000349-1"/>
    </source>
</evidence>
<feature type="binding site" evidence="5">
    <location>
        <position position="98"/>
    </location>
    <ligand>
        <name>Mn(2+)</name>
        <dbReference type="ChEBI" id="CHEBI:29035"/>
    </ligand>
</feature>
<keyword evidence="3 5" id="KW-0479">Metal-binding</keyword>
<dbReference type="InterPro" id="IPR019831">
    <property type="entry name" value="Mn/Fe_SOD_N"/>
</dbReference>
<dbReference type="Pfam" id="PF02777">
    <property type="entry name" value="Sod_Fe_C"/>
    <property type="match status" value="1"/>
</dbReference>
<sequence length="222" mass="24911">MRLLKSFLPLNLLLLGTQVVSAQFKLPTLPYATNALEPAIDKQTMEIHYGKHHAAYVNNLNGALKTASAEGKSLAELLAQVSKYPAVIRNNAGGHFNHSLFWLIMTPKPKPVSAGFLKEINANFGSIEKFKAAFADSAAKRFGSGWAWLIVQNGKLKISTTANQDNPLMDVVAEKGKPILALDVWEHAYYLKYQNKRPDYINAWWTVVNWAEVERRFNEVKK</sequence>
<dbReference type="OrthoDB" id="9803125at2"/>
<dbReference type="Gene3D" id="3.55.40.20">
    <property type="entry name" value="Iron/manganese superoxide dismutase, C-terminal domain"/>
    <property type="match status" value="1"/>
</dbReference>
<feature type="chain" id="PRO_5009098734" description="Superoxide dismutase" evidence="7">
    <location>
        <begin position="23"/>
        <end position="222"/>
    </location>
</feature>
<dbReference type="PIRSF" id="PIRSF000349">
    <property type="entry name" value="SODismutase"/>
    <property type="match status" value="1"/>
</dbReference>
<dbReference type="EMBL" id="CP017141">
    <property type="protein sequence ID" value="AOM79075.1"/>
    <property type="molecule type" value="Genomic_DNA"/>
</dbReference>
<dbReference type="SUPFAM" id="SSF54719">
    <property type="entry name" value="Fe,Mn superoxide dismutase (SOD), C-terminal domain"/>
    <property type="match status" value="1"/>
</dbReference>
<proteinExistence type="inferred from homology"/>
<evidence type="ECO:0000256" key="6">
    <source>
        <dbReference type="RuleBase" id="RU000414"/>
    </source>
</evidence>
<evidence type="ECO:0000313" key="11">
    <source>
        <dbReference type="Proteomes" id="UP000094313"/>
    </source>
</evidence>
<gene>
    <name evidence="10" type="ORF">BFS30_19010</name>
</gene>
<keyword evidence="4 6" id="KW-0560">Oxidoreductase</keyword>
<organism evidence="10 11">
    <name type="scientific">Pedobacter steynii</name>
    <dbReference type="NCBI Taxonomy" id="430522"/>
    <lineage>
        <taxon>Bacteria</taxon>
        <taxon>Pseudomonadati</taxon>
        <taxon>Bacteroidota</taxon>
        <taxon>Sphingobacteriia</taxon>
        <taxon>Sphingobacteriales</taxon>
        <taxon>Sphingobacteriaceae</taxon>
        <taxon>Pedobacter</taxon>
    </lineage>
</organism>
<dbReference type="RefSeq" id="WP_069380738.1">
    <property type="nucleotide sequence ID" value="NZ_CP017141.1"/>
</dbReference>
<dbReference type="Pfam" id="PF00081">
    <property type="entry name" value="Sod_Fe_N"/>
    <property type="match status" value="1"/>
</dbReference>
<feature type="domain" description="Manganese/iron superoxide dismutase N-terminal" evidence="8">
    <location>
        <begin position="23"/>
        <end position="105"/>
    </location>
</feature>
<dbReference type="InterPro" id="IPR019832">
    <property type="entry name" value="Mn/Fe_SOD_C"/>
</dbReference>
<evidence type="ECO:0000256" key="1">
    <source>
        <dbReference type="ARBA" id="ARBA00008714"/>
    </source>
</evidence>
<dbReference type="PROSITE" id="PS00088">
    <property type="entry name" value="SOD_MN"/>
    <property type="match status" value="1"/>
</dbReference>
<name>A0A1D7QK78_9SPHI</name>
<evidence type="ECO:0000259" key="8">
    <source>
        <dbReference type="Pfam" id="PF00081"/>
    </source>
</evidence>
<feature type="binding site" evidence="5">
    <location>
        <position position="187"/>
    </location>
    <ligand>
        <name>Mn(2+)</name>
        <dbReference type="ChEBI" id="CHEBI:29035"/>
    </ligand>
</feature>
<evidence type="ECO:0000259" key="9">
    <source>
        <dbReference type="Pfam" id="PF02777"/>
    </source>
</evidence>
<dbReference type="GO" id="GO:0005737">
    <property type="term" value="C:cytoplasm"/>
    <property type="evidence" value="ECO:0007669"/>
    <property type="project" value="TreeGrafter"/>
</dbReference>
<comment type="similarity">
    <text evidence="1 6">Belongs to the iron/manganese superoxide dismutase family.</text>
</comment>
<evidence type="ECO:0000256" key="2">
    <source>
        <dbReference type="ARBA" id="ARBA00012682"/>
    </source>
</evidence>
<dbReference type="FunFam" id="3.55.40.20:FF:000001">
    <property type="entry name" value="Superoxide dismutase"/>
    <property type="match status" value="1"/>
</dbReference>
<accession>A0A1D7QK78</accession>
<keyword evidence="7" id="KW-0732">Signal</keyword>
<dbReference type="InterPro" id="IPR036324">
    <property type="entry name" value="Mn/Fe_SOD_N_sf"/>
</dbReference>
<dbReference type="InterPro" id="IPR036314">
    <property type="entry name" value="SOD_C_sf"/>
</dbReference>
<dbReference type="EC" id="1.15.1.1" evidence="2 6"/>
<evidence type="ECO:0000256" key="7">
    <source>
        <dbReference type="SAM" id="SignalP"/>
    </source>
</evidence>
<feature type="binding site" evidence="5">
    <location>
        <position position="48"/>
    </location>
    <ligand>
        <name>Mn(2+)</name>
        <dbReference type="ChEBI" id="CHEBI:29035"/>
    </ligand>
</feature>
<feature type="binding site" evidence="5">
    <location>
        <position position="183"/>
    </location>
    <ligand>
        <name>Mn(2+)</name>
        <dbReference type="ChEBI" id="CHEBI:29035"/>
    </ligand>
</feature>
<dbReference type="KEGG" id="psty:BFS30_19010"/>
<reference evidence="10 11" key="1">
    <citation type="submission" date="2016-08" db="EMBL/GenBank/DDBJ databases">
        <authorList>
            <person name="Seilhamer J.J."/>
        </authorList>
    </citation>
    <scope>NUCLEOTIDE SEQUENCE [LARGE SCALE GENOMIC DNA]</scope>
    <source>
        <strain evidence="10 11">DX4</strain>
    </source>
</reference>
<dbReference type="PANTHER" id="PTHR43595">
    <property type="entry name" value="37S RIBOSOMAL PROTEIN S26, MITOCHONDRIAL"/>
    <property type="match status" value="1"/>
</dbReference>
<evidence type="ECO:0000256" key="4">
    <source>
        <dbReference type="ARBA" id="ARBA00023002"/>
    </source>
</evidence>
<dbReference type="AlphaFoldDB" id="A0A1D7QK78"/>
<keyword evidence="11" id="KW-1185">Reference proteome</keyword>
<protein>
    <recommendedName>
        <fullName evidence="2 6">Superoxide dismutase</fullName>
        <ecNumber evidence="2 6">1.15.1.1</ecNumber>
    </recommendedName>
</protein>
<dbReference type="Proteomes" id="UP000094313">
    <property type="component" value="Chromosome"/>
</dbReference>
<dbReference type="Gene3D" id="1.10.287.990">
    <property type="entry name" value="Fe,Mn superoxide dismutase (SOD) domain"/>
    <property type="match status" value="1"/>
</dbReference>
<dbReference type="FunFam" id="1.10.287.990:FF:000001">
    <property type="entry name" value="Superoxide dismutase"/>
    <property type="match status" value="1"/>
</dbReference>
<dbReference type="PRINTS" id="PR01703">
    <property type="entry name" value="MNSODISMTASE"/>
</dbReference>
<feature type="domain" description="Manganese/iron superoxide dismutase C-terminal" evidence="9">
    <location>
        <begin position="116"/>
        <end position="216"/>
    </location>
</feature>
<dbReference type="InterPro" id="IPR001189">
    <property type="entry name" value="Mn/Fe_SOD"/>
</dbReference>
<comment type="catalytic activity">
    <reaction evidence="6">
        <text>2 superoxide + 2 H(+) = H2O2 + O2</text>
        <dbReference type="Rhea" id="RHEA:20696"/>
        <dbReference type="ChEBI" id="CHEBI:15378"/>
        <dbReference type="ChEBI" id="CHEBI:15379"/>
        <dbReference type="ChEBI" id="CHEBI:16240"/>
        <dbReference type="ChEBI" id="CHEBI:18421"/>
        <dbReference type="EC" id="1.15.1.1"/>
    </reaction>
</comment>
<dbReference type="PANTHER" id="PTHR43595:SF2">
    <property type="entry name" value="SMALL RIBOSOMAL SUBUNIT PROTEIN MS42"/>
    <property type="match status" value="1"/>
</dbReference>
<dbReference type="GO" id="GO:0004784">
    <property type="term" value="F:superoxide dismutase activity"/>
    <property type="evidence" value="ECO:0007669"/>
    <property type="project" value="UniProtKB-EC"/>
</dbReference>
<evidence type="ECO:0000256" key="3">
    <source>
        <dbReference type="ARBA" id="ARBA00022723"/>
    </source>
</evidence>